<dbReference type="RefSeq" id="XP_005756642.1">
    <property type="nucleotide sequence ID" value="XM_005756585.1"/>
</dbReference>
<protein>
    <recommendedName>
        <fullName evidence="4">Sulfotransferase domain-containing protein</fullName>
    </recommendedName>
</protein>
<keyword evidence="3" id="KW-1185">Reference proteome</keyword>
<dbReference type="PaxDb" id="2903-EOD04213"/>
<dbReference type="KEGG" id="ehx:EMIHUDRAFT_221308"/>
<feature type="chain" id="PRO_5044221479" description="Sulfotransferase domain-containing protein" evidence="1">
    <location>
        <begin position="18"/>
        <end position="172"/>
    </location>
</feature>
<dbReference type="HOGENOM" id="CLU_1558144_0_0_1"/>
<evidence type="ECO:0000313" key="2">
    <source>
        <dbReference type="EnsemblProtists" id="EOD04213"/>
    </source>
</evidence>
<organism evidence="2 3">
    <name type="scientific">Emiliania huxleyi (strain CCMP1516)</name>
    <dbReference type="NCBI Taxonomy" id="280463"/>
    <lineage>
        <taxon>Eukaryota</taxon>
        <taxon>Haptista</taxon>
        <taxon>Haptophyta</taxon>
        <taxon>Prymnesiophyceae</taxon>
        <taxon>Isochrysidales</taxon>
        <taxon>Noelaerhabdaceae</taxon>
        <taxon>Emiliania</taxon>
    </lineage>
</organism>
<accession>A0A0D3HYX8</accession>
<evidence type="ECO:0000313" key="3">
    <source>
        <dbReference type="Proteomes" id="UP000013827"/>
    </source>
</evidence>
<dbReference type="AlphaFoldDB" id="A0A0D3HYX8"/>
<dbReference type="EnsemblProtists" id="EOD04213">
    <property type="protein sequence ID" value="EOD04213"/>
    <property type="gene ID" value="EMIHUDRAFT_221308"/>
</dbReference>
<feature type="signal peptide" evidence="1">
    <location>
        <begin position="1"/>
        <end position="17"/>
    </location>
</feature>
<keyword evidence="1" id="KW-0732">Signal</keyword>
<name>A0A0D3HYX8_EMIH1</name>
<reference evidence="3" key="1">
    <citation type="journal article" date="2013" name="Nature">
        <title>Pan genome of the phytoplankton Emiliania underpins its global distribution.</title>
        <authorList>
            <person name="Read B.A."/>
            <person name="Kegel J."/>
            <person name="Klute M.J."/>
            <person name="Kuo A."/>
            <person name="Lefebvre S.C."/>
            <person name="Maumus F."/>
            <person name="Mayer C."/>
            <person name="Miller J."/>
            <person name="Monier A."/>
            <person name="Salamov A."/>
            <person name="Young J."/>
            <person name="Aguilar M."/>
            <person name="Claverie J.M."/>
            <person name="Frickenhaus S."/>
            <person name="Gonzalez K."/>
            <person name="Herman E.K."/>
            <person name="Lin Y.C."/>
            <person name="Napier J."/>
            <person name="Ogata H."/>
            <person name="Sarno A.F."/>
            <person name="Shmutz J."/>
            <person name="Schroeder D."/>
            <person name="de Vargas C."/>
            <person name="Verret F."/>
            <person name="von Dassow P."/>
            <person name="Valentin K."/>
            <person name="Van de Peer Y."/>
            <person name="Wheeler G."/>
            <person name="Dacks J.B."/>
            <person name="Delwiche C.F."/>
            <person name="Dyhrman S.T."/>
            <person name="Glockner G."/>
            <person name="John U."/>
            <person name="Richards T."/>
            <person name="Worden A.Z."/>
            <person name="Zhang X."/>
            <person name="Grigoriev I.V."/>
            <person name="Allen A.E."/>
            <person name="Bidle K."/>
            <person name="Borodovsky M."/>
            <person name="Bowler C."/>
            <person name="Brownlee C."/>
            <person name="Cock J.M."/>
            <person name="Elias M."/>
            <person name="Gladyshev V.N."/>
            <person name="Groth M."/>
            <person name="Guda C."/>
            <person name="Hadaegh A."/>
            <person name="Iglesias-Rodriguez M.D."/>
            <person name="Jenkins J."/>
            <person name="Jones B.M."/>
            <person name="Lawson T."/>
            <person name="Leese F."/>
            <person name="Lindquist E."/>
            <person name="Lobanov A."/>
            <person name="Lomsadze A."/>
            <person name="Malik S.B."/>
            <person name="Marsh M.E."/>
            <person name="Mackinder L."/>
            <person name="Mock T."/>
            <person name="Mueller-Roeber B."/>
            <person name="Pagarete A."/>
            <person name="Parker M."/>
            <person name="Probert I."/>
            <person name="Quesneville H."/>
            <person name="Raines C."/>
            <person name="Rensing S.A."/>
            <person name="Riano-Pachon D.M."/>
            <person name="Richier S."/>
            <person name="Rokitta S."/>
            <person name="Shiraiwa Y."/>
            <person name="Soanes D.M."/>
            <person name="van der Giezen M."/>
            <person name="Wahlund T.M."/>
            <person name="Williams B."/>
            <person name="Wilson W."/>
            <person name="Wolfe G."/>
            <person name="Wurch L.L."/>
        </authorList>
    </citation>
    <scope>NUCLEOTIDE SEQUENCE</scope>
</reference>
<dbReference type="GeneID" id="17250379"/>
<sequence>MPLPILLVFPTVGILFADMVHNLSVCVQFKGGMSNWRDLFVGVADAKSDLDPHYSWLFSRTGTRAARIDHGIESFYASRPDWLHVRVLRDPVERMASGFLDWHHMDTRFNGHFIPQNTGCNTYKRHRTDAKGFLASLGEQELSELAQIAKKKYAADMSSYLAAVCARVWARE</sequence>
<evidence type="ECO:0008006" key="4">
    <source>
        <dbReference type="Google" id="ProtNLM"/>
    </source>
</evidence>
<proteinExistence type="predicted"/>
<reference evidence="2" key="2">
    <citation type="submission" date="2024-10" db="UniProtKB">
        <authorList>
            <consortium name="EnsemblProtists"/>
        </authorList>
    </citation>
    <scope>IDENTIFICATION</scope>
</reference>
<dbReference type="Proteomes" id="UP000013827">
    <property type="component" value="Unassembled WGS sequence"/>
</dbReference>
<evidence type="ECO:0000256" key="1">
    <source>
        <dbReference type="SAM" id="SignalP"/>
    </source>
</evidence>